<dbReference type="InterPro" id="IPR047215">
    <property type="entry name" value="Galactose_mutarotase-like"/>
</dbReference>
<evidence type="ECO:0000256" key="6">
    <source>
        <dbReference type="ARBA" id="ARBA00006206"/>
    </source>
</evidence>
<comment type="catalytic activity">
    <reaction evidence="2">
        <text>alpha-D-galactose = beta-D-galactose</text>
        <dbReference type="Rhea" id="RHEA:28675"/>
        <dbReference type="ChEBI" id="CHEBI:27667"/>
        <dbReference type="ChEBI" id="CHEBI:28061"/>
        <dbReference type="EC" id="5.1.3.3"/>
    </reaction>
    <physiologicalReaction direction="right-to-left" evidence="2">
        <dbReference type="Rhea" id="RHEA:28677"/>
    </physiologicalReaction>
</comment>
<keyword evidence="9" id="KW-0597">Phosphoprotein</keyword>
<evidence type="ECO:0000313" key="17">
    <source>
        <dbReference type="EnsemblMetazoa" id="XP_016980753.1"/>
    </source>
</evidence>
<evidence type="ECO:0000256" key="2">
    <source>
        <dbReference type="ARBA" id="ARBA00001712"/>
    </source>
</evidence>
<evidence type="ECO:0000256" key="5">
    <source>
        <dbReference type="ARBA" id="ARBA00005028"/>
    </source>
</evidence>
<dbReference type="GO" id="GO:0006006">
    <property type="term" value="P:glucose metabolic process"/>
    <property type="evidence" value="ECO:0007669"/>
    <property type="project" value="TreeGrafter"/>
</dbReference>
<comment type="catalytic activity">
    <reaction evidence="1 13">
        <text>alpha-D-glucose = beta-D-glucose</text>
        <dbReference type="Rhea" id="RHEA:10264"/>
        <dbReference type="ChEBI" id="CHEBI:15903"/>
        <dbReference type="ChEBI" id="CHEBI:17925"/>
        <dbReference type="EC" id="5.1.3.3"/>
    </reaction>
</comment>
<evidence type="ECO:0000256" key="14">
    <source>
        <dbReference type="PIRSR" id="PIRSR005096-1"/>
    </source>
</evidence>
<reference evidence="18" key="1">
    <citation type="journal article" date="2021" name="Elife">
        <title>Highly contiguous assemblies of 101 drosophilid genomes.</title>
        <authorList>
            <person name="Kim B.Y."/>
            <person name="Wang J.R."/>
            <person name="Miller D.E."/>
            <person name="Barmina O."/>
            <person name="Delaney E."/>
            <person name="Thompson A."/>
            <person name="Comeault A.A."/>
            <person name="Peede D."/>
            <person name="D'Agostino E.R."/>
            <person name="Pelaez J."/>
            <person name="Aguilar J.M."/>
            <person name="Haji D."/>
            <person name="Matsunaga T."/>
            <person name="Armstrong E.E."/>
            <person name="Zych M."/>
            <person name="Ogawa Y."/>
            <person name="Stamenkovic-Radak M."/>
            <person name="Jelic M."/>
            <person name="Veselinovic M.S."/>
            <person name="Tanaskovic M."/>
            <person name="Eric P."/>
            <person name="Gao J.J."/>
            <person name="Katoh T.K."/>
            <person name="Toda M.J."/>
            <person name="Watabe H."/>
            <person name="Watada M."/>
            <person name="Davis J.S."/>
            <person name="Moyle L.C."/>
            <person name="Manoli G."/>
            <person name="Bertolini E."/>
            <person name="Kostal V."/>
            <person name="Hawley R.S."/>
            <person name="Takahashi A."/>
            <person name="Jones C.D."/>
            <person name="Price D.K."/>
            <person name="Whiteman N."/>
            <person name="Kopp A."/>
            <person name="Matute D.R."/>
            <person name="Petrov D.A."/>
        </authorList>
    </citation>
    <scope>NUCLEOTIDE SEQUENCE [LARGE SCALE GENOMIC DNA]</scope>
</reference>
<dbReference type="AlphaFoldDB" id="A0A6P4F079"/>
<evidence type="ECO:0000256" key="1">
    <source>
        <dbReference type="ARBA" id="ARBA00001614"/>
    </source>
</evidence>
<sequence length="368" mass="40958">MSITIEEKNFGLAVNPLTESREMVRCFTLKNTKGMSVSVIQLGAIIQSVSLPDDSKKMEDVCLGFDDIAGYVANKGAYIGGTLGRVANRVANGEYTVEDTTIKVTKNIEDRFQLHGGFVGFDSVIWEVVQKTPAGVVFRHDSEHGHEGYPGTLTCLITYRLDNENRLSITFEATTDRQTVVNLSNHAYYNLAGHASGAKGLAEHTVEIASCEIVDTDDWQIPTGNLNGVADTVFDLRSPVLLGDRLKHFEDRLIKGFDNCFVVNGGRPQRSIVKVAKIVHPPSGRAMEVWTDQPGMQFYTANNMSTISGKKGARYVKHGSFCVETEKFPDAMNHPEFPSITLEPNENYRHEVVYWFKAEKTCRCCYKK</sequence>
<evidence type="ECO:0000313" key="18">
    <source>
        <dbReference type="Proteomes" id="UP001652680"/>
    </source>
</evidence>
<dbReference type="GO" id="GO:0030246">
    <property type="term" value="F:carbohydrate binding"/>
    <property type="evidence" value="ECO:0007669"/>
    <property type="project" value="InterPro"/>
</dbReference>
<dbReference type="Pfam" id="PF01263">
    <property type="entry name" value="Aldose_epim"/>
    <property type="match status" value="1"/>
</dbReference>
<dbReference type="Proteomes" id="UP001652680">
    <property type="component" value="Unassembled WGS sequence"/>
</dbReference>
<evidence type="ECO:0000256" key="15">
    <source>
        <dbReference type="PIRSR" id="PIRSR005096-2"/>
    </source>
</evidence>
<evidence type="ECO:0000256" key="12">
    <source>
        <dbReference type="ARBA" id="ARBA00045743"/>
    </source>
</evidence>
<dbReference type="PANTHER" id="PTHR10091">
    <property type="entry name" value="ALDOSE-1-EPIMERASE"/>
    <property type="match status" value="1"/>
</dbReference>
<evidence type="ECO:0000256" key="8">
    <source>
        <dbReference type="ARBA" id="ARBA00022490"/>
    </source>
</evidence>
<keyword evidence="10 13" id="KW-0413">Isomerase</keyword>
<feature type="binding site" evidence="15">
    <location>
        <position position="258"/>
    </location>
    <ligand>
        <name>beta-D-galactose</name>
        <dbReference type="ChEBI" id="CHEBI:27667"/>
    </ligand>
</feature>
<comment type="similarity">
    <text evidence="6 13">Belongs to the aldose epimerase family.</text>
</comment>
<reference evidence="17" key="3">
    <citation type="submission" date="2025-05" db="UniProtKB">
        <authorList>
            <consortium name="EnsemblMetazoa"/>
        </authorList>
    </citation>
    <scope>IDENTIFICATION</scope>
</reference>
<keyword evidence="11 13" id="KW-0119">Carbohydrate metabolism</keyword>
<dbReference type="GO" id="GO:0033499">
    <property type="term" value="P:galactose catabolic process via UDP-galactose, Leloir pathway"/>
    <property type="evidence" value="ECO:0007669"/>
    <property type="project" value="TreeGrafter"/>
</dbReference>
<dbReference type="FunFam" id="2.70.98.10:FF:000003">
    <property type="entry name" value="Aldose 1-epimerase"/>
    <property type="match status" value="1"/>
</dbReference>
<evidence type="ECO:0000256" key="4">
    <source>
        <dbReference type="ARBA" id="ARBA00004947"/>
    </source>
</evidence>
<gene>
    <name evidence="19" type="primary">LOC108045830</name>
    <name evidence="17" type="synonym">108045830</name>
</gene>
<feature type="binding site" evidence="16">
    <location>
        <begin position="88"/>
        <end position="89"/>
    </location>
    <ligand>
        <name>beta-D-galactose</name>
        <dbReference type="ChEBI" id="CHEBI:27667"/>
    </ligand>
</feature>
<dbReference type="InterPro" id="IPR015443">
    <property type="entry name" value="Aldose_1-epimerase"/>
</dbReference>
<comment type="subunit">
    <text evidence="7">Monomer.</text>
</comment>
<dbReference type="GeneID" id="108045830"/>
<organism evidence="19">
    <name type="scientific">Drosophila rhopaloa</name>
    <name type="common">Fruit fly</name>
    <dbReference type="NCBI Taxonomy" id="1041015"/>
    <lineage>
        <taxon>Eukaryota</taxon>
        <taxon>Metazoa</taxon>
        <taxon>Ecdysozoa</taxon>
        <taxon>Arthropoda</taxon>
        <taxon>Hexapoda</taxon>
        <taxon>Insecta</taxon>
        <taxon>Pterygota</taxon>
        <taxon>Neoptera</taxon>
        <taxon>Endopterygota</taxon>
        <taxon>Diptera</taxon>
        <taxon>Brachycera</taxon>
        <taxon>Muscomorpha</taxon>
        <taxon>Ephydroidea</taxon>
        <taxon>Drosophilidae</taxon>
        <taxon>Drosophila</taxon>
        <taxon>Sophophora</taxon>
    </lineage>
</organism>
<reference evidence="19" key="2">
    <citation type="submission" date="2025-04" db="UniProtKB">
        <authorList>
            <consortium name="RefSeq"/>
        </authorList>
    </citation>
    <scope>IDENTIFICATION</scope>
</reference>
<name>A0A6P4F079_DRORH</name>
<evidence type="ECO:0000256" key="16">
    <source>
        <dbReference type="PIRSR" id="PIRSR005096-3"/>
    </source>
</evidence>
<dbReference type="GO" id="GO:0005737">
    <property type="term" value="C:cytoplasm"/>
    <property type="evidence" value="ECO:0007669"/>
    <property type="project" value="UniProtKB-SubCell"/>
</dbReference>
<dbReference type="EnsemblMetazoa" id="XM_017125264.2">
    <property type="protein sequence ID" value="XP_016980753.1"/>
    <property type="gene ID" value="LOC108045830"/>
</dbReference>
<comment type="pathway">
    <text evidence="5 13">Carbohydrate metabolism; hexose metabolism.</text>
</comment>
<dbReference type="OrthoDB" id="274691at2759"/>
<evidence type="ECO:0000256" key="11">
    <source>
        <dbReference type="ARBA" id="ARBA00023277"/>
    </source>
</evidence>
<comment type="subcellular location">
    <subcellularLocation>
        <location evidence="3">Cytoplasm</location>
    </subcellularLocation>
</comment>
<accession>A0A6P4F079</accession>
<dbReference type="CDD" id="cd09019">
    <property type="entry name" value="galactose_mutarotase_like"/>
    <property type="match status" value="1"/>
</dbReference>
<dbReference type="SUPFAM" id="SSF74650">
    <property type="entry name" value="Galactose mutarotase-like"/>
    <property type="match status" value="1"/>
</dbReference>
<evidence type="ECO:0000313" key="19">
    <source>
        <dbReference type="RefSeq" id="XP_016980753.1"/>
    </source>
</evidence>
<comment type="pathway">
    <text evidence="4">Carbohydrate metabolism; galactose metabolism.</text>
</comment>
<dbReference type="PIRSF" id="PIRSF005096">
    <property type="entry name" value="GALM"/>
    <property type="match status" value="1"/>
</dbReference>
<dbReference type="InterPro" id="IPR008183">
    <property type="entry name" value="Aldose_1/G6P_1-epimerase"/>
</dbReference>
<dbReference type="UniPathway" id="UPA00242"/>
<dbReference type="OMA" id="NWATYQF"/>
<dbReference type="NCBIfam" id="NF008277">
    <property type="entry name" value="PRK11055.1"/>
    <property type="match status" value="1"/>
</dbReference>
<dbReference type="InterPro" id="IPR014718">
    <property type="entry name" value="GH-type_carb-bd"/>
</dbReference>
<feature type="active site" description="Proton acceptor" evidence="14">
    <location>
        <position position="324"/>
    </location>
</feature>
<feature type="binding site" evidence="16">
    <location>
        <begin position="186"/>
        <end position="188"/>
    </location>
    <ligand>
        <name>beta-D-galactose</name>
        <dbReference type="ChEBI" id="CHEBI:27667"/>
    </ligand>
</feature>
<dbReference type="UniPathway" id="UPA00214"/>
<dbReference type="InterPro" id="IPR011013">
    <property type="entry name" value="Gal_mutarotase_sf_dom"/>
</dbReference>
<evidence type="ECO:0000256" key="7">
    <source>
        <dbReference type="ARBA" id="ARBA00011245"/>
    </source>
</evidence>
<evidence type="ECO:0000256" key="3">
    <source>
        <dbReference type="ARBA" id="ARBA00004496"/>
    </source>
</evidence>
<comment type="function">
    <text evidence="12">Mutarotase that catalyzes the interconversion of beta-D-galactose and alpha-D-galactose during galactose metabolism. Beta-D-galactose is metabolized in the liver into glucose 1-phosphate, the primary metabolic fuel, by the action of four enzymes that constitute the Leloir pathway: GALM, GALK1 (galactokinase), GALT (galactose-1-phosphate uridylyltransferase) and GALE (UDP-galactose-4'-epimerase). Involved in the maintenance of the equilibrium between the beta- and alpha-anomers of galactose, therefore ensuring a sufficient supply of the alpha-anomer for GALK1. Also active on D-glucose although shows a preference for galactose over glucose.</text>
</comment>
<dbReference type="PANTHER" id="PTHR10091:SF0">
    <property type="entry name" value="GALACTOSE MUTAROTASE"/>
    <property type="match status" value="1"/>
</dbReference>
<keyword evidence="8" id="KW-0963">Cytoplasm</keyword>
<dbReference type="GO" id="GO:0004034">
    <property type="term" value="F:aldose 1-epimerase activity"/>
    <property type="evidence" value="ECO:0007669"/>
    <property type="project" value="UniProtKB-EC"/>
</dbReference>
<protein>
    <recommendedName>
        <fullName evidence="13">Aldose 1-epimerase</fullName>
        <ecNumber evidence="13">5.1.3.3</ecNumber>
    </recommendedName>
</protein>
<feature type="active site" description="Proton donor" evidence="14">
    <location>
        <position position="186"/>
    </location>
</feature>
<dbReference type="RefSeq" id="XP_016980753.1">
    <property type="nucleotide sequence ID" value="XM_017125264.1"/>
</dbReference>
<evidence type="ECO:0000256" key="10">
    <source>
        <dbReference type="ARBA" id="ARBA00023235"/>
    </source>
</evidence>
<dbReference type="EC" id="5.1.3.3" evidence="13"/>
<evidence type="ECO:0000256" key="9">
    <source>
        <dbReference type="ARBA" id="ARBA00022553"/>
    </source>
</evidence>
<dbReference type="Gene3D" id="2.70.98.10">
    <property type="match status" value="1"/>
</dbReference>
<evidence type="ECO:0000256" key="13">
    <source>
        <dbReference type="PIRNR" id="PIRNR005096"/>
    </source>
</evidence>
<proteinExistence type="inferred from homology"/>
<keyword evidence="18" id="KW-1185">Reference proteome</keyword>